<keyword evidence="4 9" id="KW-0808">Transferase</keyword>
<evidence type="ECO:0000256" key="7">
    <source>
        <dbReference type="ARBA" id="ARBA00022840"/>
    </source>
</evidence>
<reference evidence="11 12" key="1">
    <citation type="journal article" date="2011" name="J. Bacteriol.">
        <title>Genome sequence of 'Pedosphaera parvula' Ellin514, an aerobic Verrucomicrobial isolate from pasture soil.</title>
        <authorList>
            <person name="Kant R."/>
            <person name="van Passel M.W."/>
            <person name="Sangwan P."/>
            <person name="Palva A."/>
            <person name="Lucas S."/>
            <person name="Copeland A."/>
            <person name="Lapidus A."/>
            <person name="Glavina Del Rio T."/>
            <person name="Dalin E."/>
            <person name="Tice H."/>
            <person name="Bruce D."/>
            <person name="Goodwin L."/>
            <person name="Pitluck S."/>
            <person name="Chertkov O."/>
            <person name="Larimer F.W."/>
            <person name="Land M.L."/>
            <person name="Hauser L."/>
            <person name="Brettin T.S."/>
            <person name="Detter J.C."/>
            <person name="Han S."/>
            <person name="de Vos W.M."/>
            <person name="Janssen P.H."/>
            <person name="Smidt H."/>
        </authorList>
    </citation>
    <scope>NUCLEOTIDE SEQUENCE [LARGE SCALE GENOMIC DNA]</scope>
    <source>
        <strain evidence="11 12">Ellin514</strain>
    </source>
</reference>
<evidence type="ECO:0000259" key="10">
    <source>
        <dbReference type="Pfam" id="PF00696"/>
    </source>
</evidence>
<keyword evidence="9" id="KW-0963">Cytoplasm</keyword>
<proteinExistence type="inferred from homology"/>
<dbReference type="RefSeq" id="WP_007417933.1">
    <property type="nucleotide sequence ID" value="NZ_ABOX02000051.1"/>
</dbReference>
<dbReference type="InterPro" id="IPR041727">
    <property type="entry name" value="NAGK-C"/>
</dbReference>
<feature type="binding site" evidence="9">
    <location>
        <position position="186"/>
    </location>
    <ligand>
        <name>substrate</name>
    </ligand>
</feature>
<sequence>MKELISKADVLLEALPYLQRFRNQTFVVKYGGSFMDSTDPEVRSGVARDVVFLEAAGINPVVVHGGGKAITRAMEVSGTKANFIQGQRVTDEATVKVVDQVLSNQINPEVVATIKSLGGFAKGFAGTEIFTCRKLWLTGPAGEQIDIGFVGEVIAVNTAPLLECISQGITPVISPTALGEDGHVYNCNADVAAAQTAIALKAKRLVFMSDVPGLMRNPKDESTLISHLRTGEVADLKKAGIVDKGMIPKVDSAVAAIKSGVDKVSFIDGRVQHSMLLEVFTNSGIGTEVVL</sequence>
<evidence type="ECO:0000256" key="9">
    <source>
        <dbReference type="HAMAP-Rule" id="MF_00082"/>
    </source>
</evidence>
<keyword evidence="2 9" id="KW-0055">Arginine biosynthesis</keyword>
<keyword evidence="5 9" id="KW-0547">Nucleotide-binding</keyword>
<dbReference type="AlphaFoldDB" id="B9XQ47"/>
<feature type="binding site" evidence="9">
    <location>
        <position position="88"/>
    </location>
    <ligand>
        <name>substrate</name>
    </ligand>
</feature>
<dbReference type="InterPro" id="IPR036393">
    <property type="entry name" value="AceGlu_kinase-like_sf"/>
</dbReference>
<accession>B9XQ47</accession>
<keyword evidence="12" id="KW-1185">Reference proteome</keyword>
<name>B9XQ47_PEDPL</name>
<dbReference type="HAMAP" id="MF_00082">
    <property type="entry name" value="ArgB"/>
    <property type="match status" value="1"/>
</dbReference>
<dbReference type="SUPFAM" id="SSF53633">
    <property type="entry name" value="Carbamate kinase-like"/>
    <property type="match status" value="1"/>
</dbReference>
<dbReference type="NCBIfam" id="TIGR00761">
    <property type="entry name" value="argB"/>
    <property type="match status" value="1"/>
</dbReference>
<dbReference type="InterPro" id="IPR037528">
    <property type="entry name" value="ArgB"/>
</dbReference>
<organism evidence="11 12">
    <name type="scientific">Pedosphaera parvula (strain Ellin514)</name>
    <dbReference type="NCBI Taxonomy" id="320771"/>
    <lineage>
        <taxon>Bacteria</taxon>
        <taxon>Pseudomonadati</taxon>
        <taxon>Verrucomicrobiota</taxon>
        <taxon>Pedosphaerae</taxon>
        <taxon>Pedosphaerales</taxon>
        <taxon>Pedosphaeraceae</taxon>
        <taxon>Pedosphaera</taxon>
    </lineage>
</organism>
<keyword evidence="6 9" id="KW-0418">Kinase</keyword>
<comment type="catalytic activity">
    <reaction evidence="8 9">
        <text>N-acetyl-L-glutamate + ATP = N-acetyl-L-glutamyl 5-phosphate + ADP</text>
        <dbReference type="Rhea" id="RHEA:14629"/>
        <dbReference type="ChEBI" id="CHEBI:30616"/>
        <dbReference type="ChEBI" id="CHEBI:44337"/>
        <dbReference type="ChEBI" id="CHEBI:57936"/>
        <dbReference type="ChEBI" id="CHEBI:456216"/>
        <dbReference type="EC" id="2.7.2.8"/>
    </reaction>
</comment>
<dbReference type="CDD" id="cd04250">
    <property type="entry name" value="AAK_NAGK-C"/>
    <property type="match status" value="1"/>
</dbReference>
<evidence type="ECO:0000256" key="1">
    <source>
        <dbReference type="ARBA" id="ARBA00004828"/>
    </source>
</evidence>
<dbReference type="FunFam" id="3.40.1160.10:FF:000004">
    <property type="entry name" value="Acetylglutamate kinase"/>
    <property type="match status" value="1"/>
</dbReference>
<feature type="domain" description="Aspartate/glutamate/uridylate kinase" evidence="10">
    <location>
        <begin position="25"/>
        <end position="267"/>
    </location>
</feature>
<dbReference type="GO" id="GO:0005737">
    <property type="term" value="C:cytoplasm"/>
    <property type="evidence" value="ECO:0007669"/>
    <property type="project" value="UniProtKB-SubCell"/>
</dbReference>
<dbReference type="GO" id="GO:0005524">
    <property type="term" value="F:ATP binding"/>
    <property type="evidence" value="ECO:0007669"/>
    <property type="project" value="UniProtKB-UniRule"/>
</dbReference>
<comment type="function">
    <text evidence="9">Catalyzes the ATP-dependent phosphorylation of N-acetyl-L-glutamate.</text>
</comment>
<feature type="site" description="Transition state stabilizer" evidence="9">
    <location>
        <position position="249"/>
    </location>
</feature>
<dbReference type="PRINTS" id="PR00474">
    <property type="entry name" value="GLU5KINASE"/>
</dbReference>
<dbReference type="InterPro" id="IPR004662">
    <property type="entry name" value="AcgluKinase_fam"/>
</dbReference>
<evidence type="ECO:0000256" key="5">
    <source>
        <dbReference type="ARBA" id="ARBA00022741"/>
    </source>
</evidence>
<protein>
    <recommendedName>
        <fullName evidence="9">Acetylglutamate kinase</fullName>
        <ecNumber evidence="9">2.7.2.8</ecNumber>
    </recommendedName>
    <alternativeName>
        <fullName evidence="9">N-acetyl-L-glutamate 5-phosphotransferase</fullName>
    </alternativeName>
    <alternativeName>
        <fullName evidence="9">NAG kinase</fullName>
        <shortName evidence="9">NAGK</shortName>
    </alternativeName>
</protein>
<feature type="binding site" evidence="9">
    <location>
        <begin position="66"/>
        <end position="67"/>
    </location>
    <ligand>
        <name>substrate</name>
    </ligand>
</feature>
<keyword evidence="3 9" id="KW-0028">Amino-acid biosynthesis</keyword>
<dbReference type="STRING" id="320771.Cflav_PD1188"/>
<feature type="site" description="Transition state stabilizer" evidence="9">
    <location>
        <position position="29"/>
    </location>
</feature>
<evidence type="ECO:0000256" key="6">
    <source>
        <dbReference type="ARBA" id="ARBA00022777"/>
    </source>
</evidence>
<dbReference type="Gene3D" id="3.40.1160.10">
    <property type="entry name" value="Acetylglutamate kinase-like"/>
    <property type="match status" value="1"/>
</dbReference>
<dbReference type="EC" id="2.7.2.8" evidence="9"/>
<gene>
    <name evidence="9" type="primary">argB</name>
    <name evidence="11" type="ORF">Cflav_PD1188</name>
</gene>
<comment type="similarity">
    <text evidence="9">Belongs to the acetylglutamate kinase family. ArgB subfamily.</text>
</comment>
<evidence type="ECO:0000256" key="8">
    <source>
        <dbReference type="ARBA" id="ARBA00048141"/>
    </source>
</evidence>
<dbReference type="PANTHER" id="PTHR23342">
    <property type="entry name" value="N-ACETYLGLUTAMATE SYNTHASE"/>
    <property type="match status" value="1"/>
</dbReference>
<dbReference type="GO" id="GO:0003991">
    <property type="term" value="F:acetylglutamate kinase activity"/>
    <property type="evidence" value="ECO:0007669"/>
    <property type="project" value="UniProtKB-UniRule"/>
</dbReference>
<evidence type="ECO:0000313" key="12">
    <source>
        <dbReference type="Proteomes" id="UP000003688"/>
    </source>
</evidence>
<evidence type="ECO:0000256" key="3">
    <source>
        <dbReference type="ARBA" id="ARBA00022605"/>
    </source>
</evidence>
<evidence type="ECO:0000313" key="11">
    <source>
        <dbReference type="EMBL" id="EEF58051.1"/>
    </source>
</evidence>
<dbReference type="OrthoDB" id="9803155at2"/>
<dbReference type="Proteomes" id="UP000003688">
    <property type="component" value="Unassembled WGS sequence"/>
</dbReference>
<dbReference type="Pfam" id="PF00696">
    <property type="entry name" value="AA_kinase"/>
    <property type="match status" value="1"/>
</dbReference>
<dbReference type="UniPathway" id="UPA00068">
    <property type="reaction ID" value="UER00107"/>
</dbReference>
<comment type="subcellular location">
    <subcellularLocation>
        <location evidence="9">Cytoplasm</location>
    </subcellularLocation>
</comment>
<dbReference type="InterPro" id="IPR001048">
    <property type="entry name" value="Asp/Glu/Uridylate_kinase"/>
</dbReference>
<evidence type="ECO:0000256" key="4">
    <source>
        <dbReference type="ARBA" id="ARBA00022679"/>
    </source>
</evidence>
<dbReference type="PIRSF" id="PIRSF000728">
    <property type="entry name" value="NAGK"/>
    <property type="match status" value="1"/>
</dbReference>
<dbReference type="PANTHER" id="PTHR23342:SF0">
    <property type="entry name" value="N-ACETYLGLUTAMATE SYNTHASE, MITOCHONDRIAL"/>
    <property type="match status" value="1"/>
</dbReference>
<keyword evidence="7 9" id="KW-0067">ATP-binding</keyword>
<evidence type="ECO:0000256" key="2">
    <source>
        <dbReference type="ARBA" id="ARBA00022571"/>
    </source>
</evidence>
<dbReference type="GO" id="GO:0042450">
    <property type="term" value="P:L-arginine biosynthetic process via ornithine"/>
    <property type="evidence" value="ECO:0007669"/>
    <property type="project" value="UniProtKB-UniRule"/>
</dbReference>
<dbReference type="InterPro" id="IPR001057">
    <property type="entry name" value="Glu/AcGlu_kinase"/>
</dbReference>
<dbReference type="EMBL" id="ABOX02000051">
    <property type="protein sequence ID" value="EEF58051.1"/>
    <property type="molecule type" value="Genomic_DNA"/>
</dbReference>
<comment type="caution">
    <text evidence="11">The sequence shown here is derived from an EMBL/GenBank/DDBJ whole genome shotgun (WGS) entry which is preliminary data.</text>
</comment>
<comment type="pathway">
    <text evidence="1 9">Amino-acid biosynthesis; L-arginine biosynthesis; N(2)-acetyl-L-ornithine from L-glutamate: step 2/4.</text>
</comment>